<dbReference type="Proteomes" id="UP000006698">
    <property type="component" value="Chromosome"/>
</dbReference>
<accession>A0AB72VEM1</accession>
<dbReference type="AlphaFoldDB" id="A0AB72VEM1"/>
<gene>
    <name evidence="2" type="ordered locus">cgR_2872</name>
</gene>
<dbReference type="EMBL" id="AP009044">
    <property type="protein sequence ID" value="BAF55892.1"/>
    <property type="molecule type" value="Genomic_DNA"/>
</dbReference>
<keyword evidence="1" id="KW-0732">Signal</keyword>
<dbReference type="KEGG" id="cgt:cgR_2872"/>
<evidence type="ECO:0000313" key="2">
    <source>
        <dbReference type="EMBL" id="BAF55892.1"/>
    </source>
</evidence>
<sequence>MKKSKTSTTFVGMLAASALTLASISTAEARPLEAEHNFHAGTVNENA</sequence>
<reference evidence="2" key="1">
    <citation type="journal article" date="2007" name="Microbiology">
        <title>Comparative analysis of the Corynebacterium glutamicum group and complete genome sequence of strain R.</title>
        <authorList>
            <person name="Yukawa H."/>
            <person name="Omumasaba C.A."/>
            <person name="Nonaka H."/>
            <person name="Kos P."/>
            <person name="Okai N."/>
            <person name="Suzuki N."/>
            <person name="Suda M."/>
            <person name="Tsuge Y."/>
            <person name="Watanabe J."/>
            <person name="Ikeda Y."/>
            <person name="Vertes A.A."/>
            <person name="Inui M."/>
        </authorList>
    </citation>
    <scope>NUCLEOTIDE SEQUENCE</scope>
    <source>
        <strain evidence="2">R</strain>
    </source>
</reference>
<proteinExistence type="predicted"/>
<evidence type="ECO:0000256" key="1">
    <source>
        <dbReference type="SAM" id="SignalP"/>
    </source>
</evidence>
<feature type="chain" id="PRO_5044502977" evidence="1">
    <location>
        <begin position="30"/>
        <end position="47"/>
    </location>
</feature>
<protein>
    <submittedName>
        <fullName evidence="2">Uncharacterized protein</fullName>
    </submittedName>
</protein>
<organism evidence="2">
    <name type="scientific">Corynebacterium glutamicum (strain R)</name>
    <dbReference type="NCBI Taxonomy" id="340322"/>
    <lineage>
        <taxon>Bacteria</taxon>
        <taxon>Bacillati</taxon>
        <taxon>Actinomycetota</taxon>
        <taxon>Actinomycetes</taxon>
        <taxon>Mycobacteriales</taxon>
        <taxon>Corynebacteriaceae</taxon>
        <taxon>Corynebacterium</taxon>
    </lineage>
</organism>
<feature type="signal peptide" evidence="1">
    <location>
        <begin position="1"/>
        <end position="29"/>
    </location>
</feature>
<dbReference type="GeneID" id="44156742"/>
<dbReference type="RefSeq" id="WP_003855075.1">
    <property type="nucleotide sequence ID" value="NC_009342.1"/>
</dbReference>
<name>A0AB72VEM1_CORGB</name>